<keyword evidence="5" id="KW-0862">Zinc</keyword>
<evidence type="ECO:0000256" key="4">
    <source>
        <dbReference type="ARBA" id="ARBA00022801"/>
    </source>
</evidence>
<protein>
    <recommendedName>
        <fullName evidence="6">Peptidase M20 dimerisation domain-containing protein</fullName>
    </recommendedName>
</protein>
<reference evidence="7" key="1">
    <citation type="submission" date="2018-05" db="EMBL/GenBank/DDBJ databases">
        <authorList>
            <person name="Lanie J.A."/>
            <person name="Ng W.-L."/>
            <person name="Kazmierczak K.M."/>
            <person name="Andrzejewski T.M."/>
            <person name="Davidsen T.M."/>
            <person name="Wayne K.J."/>
            <person name="Tettelin H."/>
            <person name="Glass J.I."/>
            <person name="Rusch D."/>
            <person name="Podicherti R."/>
            <person name="Tsui H.-C.T."/>
            <person name="Winkler M.E."/>
        </authorList>
    </citation>
    <scope>NUCLEOTIDE SEQUENCE</scope>
</reference>
<accession>A0A381TRJ4</accession>
<dbReference type="Gene3D" id="1.10.150.900">
    <property type="match status" value="1"/>
</dbReference>
<dbReference type="EMBL" id="UINC01004763">
    <property type="protein sequence ID" value="SVA16683.1"/>
    <property type="molecule type" value="Genomic_DNA"/>
</dbReference>
<dbReference type="SUPFAM" id="SSF53187">
    <property type="entry name" value="Zn-dependent exopeptidases"/>
    <property type="match status" value="1"/>
</dbReference>
<dbReference type="InterPro" id="IPR011650">
    <property type="entry name" value="Peptidase_M20_dimer"/>
</dbReference>
<evidence type="ECO:0000256" key="3">
    <source>
        <dbReference type="ARBA" id="ARBA00022723"/>
    </source>
</evidence>
<name>A0A381TRJ4_9ZZZZ</name>
<keyword evidence="4" id="KW-0378">Hydrolase</keyword>
<dbReference type="InterPro" id="IPR001261">
    <property type="entry name" value="ArgE/DapE_CS"/>
</dbReference>
<gene>
    <name evidence="7" type="ORF">METZ01_LOCUS69537</name>
</gene>
<dbReference type="PANTHER" id="PTHR45962">
    <property type="entry name" value="N-FATTY-ACYL-AMINO ACID SYNTHASE/HYDROLASE PM20D1"/>
    <property type="match status" value="1"/>
</dbReference>
<keyword evidence="3" id="KW-0479">Metal-binding</keyword>
<evidence type="ECO:0000256" key="1">
    <source>
        <dbReference type="ARBA" id="ARBA00006247"/>
    </source>
</evidence>
<dbReference type="GO" id="GO:0006508">
    <property type="term" value="P:proteolysis"/>
    <property type="evidence" value="ECO:0007669"/>
    <property type="project" value="UniProtKB-KW"/>
</dbReference>
<evidence type="ECO:0000256" key="5">
    <source>
        <dbReference type="ARBA" id="ARBA00022833"/>
    </source>
</evidence>
<dbReference type="Gene3D" id="3.30.70.360">
    <property type="match status" value="1"/>
</dbReference>
<proteinExistence type="inferred from homology"/>
<dbReference type="InterPro" id="IPR047177">
    <property type="entry name" value="Pept_M20A"/>
</dbReference>
<dbReference type="AlphaFoldDB" id="A0A381TRJ4"/>
<dbReference type="SUPFAM" id="SSF55031">
    <property type="entry name" value="Bacterial exopeptidase dimerisation domain"/>
    <property type="match status" value="1"/>
</dbReference>
<evidence type="ECO:0000259" key="6">
    <source>
        <dbReference type="Pfam" id="PF07687"/>
    </source>
</evidence>
<dbReference type="InterPro" id="IPR036264">
    <property type="entry name" value="Bact_exopeptidase_dim_dom"/>
</dbReference>
<feature type="domain" description="Peptidase M20 dimerisation" evidence="6">
    <location>
        <begin position="211"/>
        <end position="356"/>
    </location>
</feature>
<sequence>MIKKRTLILTYLVLFTFPVLAENNYFEVGKATLADLIQIESTESTGLATRASEYASEKLRSAGFDQDDLKIVGPTSTTQGLVATLKGIESDRPVIVMAHLDVVPSVTESWDTNPYQMVEKDGFLYGRGTSDNKGGAAALITTFIRLKTEGFIPDNDIIMLLTGDEETQMDGIAYFKDNLEQVKRAAFAFNTDAGYVSGTMDVPRSFQVQTAEKIYMTLKLEARNAGGHSSVPRSENAIYDLMHALERLERYQFPISLNQTSRKNLEFTASEYPETLSEIINKILAGASDVGNIDLIDLDPELNAQLRTTCVATQLFGGHAENALPVHVSATVNCRVLPHEDPDEILATIQKIAGDKVVVTVAYPAVKSPPSMLTKQVEKLIETAVDKTFQNIPVVPMMETGATDAIYLRSAGIPVYGTSGIMEDPTGGRAHGLNERVEVDAFAASLEFWYQLMKQL</sequence>
<dbReference type="InterPro" id="IPR002933">
    <property type="entry name" value="Peptidase_M20"/>
</dbReference>
<dbReference type="Gene3D" id="3.40.630.10">
    <property type="entry name" value="Zn peptidases"/>
    <property type="match status" value="1"/>
</dbReference>
<dbReference type="PROSITE" id="PS00759">
    <property type="entry name" value="ARGE_DAPE_CPG2_2"/>
    <property type="match status" value="1"/>
</dbReference>
<evidence type="ECO:0000256" key="2">
    <source>
        <dbReference type="ARBA" id="ARBA00022670"/>
    </source>
</evidence>
<dbReference type="Pfam" id="PF07687">
    <property type="entry name" value="M20_dimer"/>
    <property type="match status" value="1"/>
</dbReference>
<dbReference type="Pfam" id="PF01546">
    <property type="entry name" value="Peptidase_M20"/>
    <property type="match status" value="1"/>
</dbReference>
<comment type="similarity">
    <text evidence="1">Belongs to the peptidase M20A family.</text>
</comment>
<evidence type="ECO:0000313" key="7">
    <source>
        <dbReference type="EMBL" id="SVA16683.1"/>
    </source>
</evidence>
<dbReference type="PANTHER" id="PTHR45962:SF1">
    <property type="entry name" value="N-FATTY-ACYL-AMINO ACID SYNTHASE_HYDROLASE PM20D1"/>
    <property type="match status" value="1"/>
</dbReference>
<dbReference type="NCBIfam" id="NF006596">
    <property type="entry name" value="PRK09133.1"/>
    <property type="match status" value="1"/>
</dbReference>
<dbReference type="GO" id="GO:0008233">
    <property type="term" value="F:peptidase activity"/>
    <property type="evidence" value="ECO:0007669"/>
    <property type="project" value="UniProtKB-KW"/>
</dbReference>
<keyword evidence="2" id="KW-0645">Protease</keyword>
<organism evidence="7">
    <name type="scientific">marine metagenome</name>
    <dbReference type="NCBI Taxonomy" id="408172"/>
    <lineage>
        <taxon>unclassified sequences</taxon>
        <taxon>metagenomes</taxon>
        <taxon>ecological metagenomes</taxon>
    </lineage>
</organism>
<dbReference type="GO" id="GO:0046872">
    <property type="term" value="F:metal ion binding"/>
    <property type="evidence" value="ECO:0007669"/>
    <property type="project" value="UniProtKB-KW"/>
</dbReference>